<evidence type="ECO:0000256" key="2">
    <source>
        <dbReference type="ARBA" id="ARBA00005384"/>
    </source>
</evidence>
<gene>
    <name evidence="9" type="ORF">ABB05_21625</name>
</gene>
<dbReference type="OrthoDB" id="9802601at2"/>
<keyword evidence="6" id="KW-0238">DNA-binding</keyword>
<name>A0A177ZGV0_9BACI</name>
<evidence type="ECO:0000256" key="6">
    <source>
        <dbReference type="ARBA" id="ARBA00023125"/>
    </source>
</evidence>
<accession>A0A177ZGV0</accession>
<dbReference type="InterPro" id="IPR036388">
    <property type="entry name" value="WH-like_DNA-bd_sf"/>
</dbReference>
<dbReference type="Gene3D" id="1.10.10.10">
    <property type="entry name" value="Winged helix-like DNA-binding domain superfamily/Winged helix DNA-binding domain"/>
    <property type="match status" value="1"/>
</dbReference>
<dbReference type="EMBL" id="LDJR01000061">
    <property type="protein sequence ID" value="OAK67156.1"/>
    <property type="molecule type" value="Genomic_DNA"/>
</dbReference>
<dbReference type="AlphaFoldDB" id="A0A177ZGV0"/>
<dbReference type="Proteomes" id="UP000077881">
    <property type="component" value="Unassembled WGS sequence"/>
</dbReference>
<evidence type="ECO:0000256" key="3">
    <source>
        <dbReference type="ARBA" id="ARBA00022576"/>
    </source>
</evidence>
<dbReference type="InterPro" id="IPR000524">
    <property type="entry name" value="Tscrpt_reg_HTH_GntR"/>
</dbReference>
<dbReference type="CDD" id="cd00609">
    <property type="entry name" value="AAT_like"/>
    <property type="match status" value="1"/>
</dbReference>
<dbReference type="SUPFAM" id="SSF53383">
    <property type="entry name" value="PLP-dependent transferases"/>
    <property type="match status" value="1"/>
</dbReference>
<feature type="domain" description="HTH gntR-type" evidence="8">
    <location>
        <begin position="22"/>
        <end position="90"/>
    </location>
</feature>
<keyword evidence="4" id="KW-0663">Pyridoxal phosphate</keyword>
<dbReference type="PANTHER" id="PTHR46577">
    <property type="entry name" value="HTH-TYPE TRANSCRIPTIONAL REGULATORY PROTEIN GABR"/>
    <property type="match status" value="1"/>
</dbReference>
<dbReference type="Pfam" id="PF00155">
    <property type="entry name" value="Aminotran_1_2"/>
    <property type="match status" value="1"/>
</dbReference>
<dbReference type="RefSeq" id="WP_064468929.1">
    <property type="nucleotide sequence ID" value="NZ_LDJR01000061.1"/>
</dbReference>
<dbReference type="SUPFAM" id="SSF46785">
    <property type="entry name" value="Winged helix' DNA-binding domain"/>
    <property type="match status" value="1"/>
</dbReference>
<evidence type="ECO:0000256" key="4">
    <source>
        <dbReference type="ARBA" id="ARBA00022898"/>
    </source>
</evidence>
<dbReference type="Pfam" id="PF00392">
    <property type="entry name" value="GntR"/>
    <property type="match status" value="1"/>
</dbReference>
<keyword evidence="7" id="KW-0804">Transcription</keyword>
<keyword evidence="5" id="KW-0805">Transcription regulation</keyword>
<dbReference type="Gene3D" id="3.90.1150.10">
    <property type="entry name" value="Aspartate Aminotransferase, domain 1"/>
    <property type="match status" value="1"/>
</dbReference>
<dbReference type="GO" id="GO:0008483">
    <property type="term" value="F:transaminase activity"/>
    <property type="evidence" value="ECO:0007669"/>
    <property type="project" value="UniProtKB-KW"/>
</dbReference>
<protein>
    <submittedName>
        <fullName evidence="9">GntR family transcriptional regulator</fullName>
    </submittedName>
</protein>
<keyword evidence="3" id="KW-0032">Aminotransferase</keyword>
<evidence type="ECO:0000256" key="7">
    <source>
        <dbReference type="ARBA" id="ARBA00023163"/>
    </source>
</evidence>
<dbReference type="GO" id="GO:0030170">
    <property type="term" value="F:pyridoxal phosphate binding"/>
    <property type="evidence" value="ECO:0007669"/>
    <property type="project" value="InterPro"/>
</dbReference>
<dbReference type="STRING" id="217031.ABB05_21625"/>
<dbReference type="InterPro" id="IPR015421">
    <property type="entry name" value="PyrdxlP-dep_Trfase_major"/>
</dbReference>
<dbReference type="PANTHER" id="PTHR46577:SF1">
    <property type="entry name" value="HTH-TYPE TRANSCRIPTIONAL REGULATORY PROTEIN GABR"/>
    <property type="match status" value="1"/>
</dbReference>
<comment type="similarity">
    <text evidence="2">In the C-terminal section; belongs to the class-I pyridoxal-phosphate-dependent aminotransferase family.</text>
</comment>
<dbReference type="Gene3D" id="3.40.640.10">
    <property type="entry name" value="Type I PLP-dependent aspartate aminotransferase-like (Major domain)"/>
    <property type="match status" value="1"/>
</dbReference>
<dbReference type="InterPro" id="IPR015424">
    <property type="entry name" value="PyrdxlP-dep_Trfase"/>
</dbReference>
<dbReference type="PROSITE" id="PS50949">
    <property type="entry name" value="HTH_GNTR"/>
    <property type="match status" value="1"/>
</dbReference>
<dbReference type="CDD" id="cd07377">
    <property type="entry name" value="WHTH_GntR"/>
    <property type="match status" value="1"/>
</dbReference>
<keyword evidence="10" id="KW-1185">Reference proteome</keyword>
<dbReference type="InterPro" id="IPR036390">
    <property type="entry name" value="WH_DNA-bd_sf"/>
</dbReference>
<evidence type="ECO:0000256" key="1">
    <source>
        <dbReference type="ARBA" id="ARBA00001933"/>
    </source>
</evidence>
<evidence type="ECO:0000313" key="9">
    <source>
        <dbReference type="EMBL" id="OAK67156.1"/>
    </source>
</evidence>
<proteinExistence type="inferred from homology"/>
<dbReference type="PATRIC" id="fig|217031.6.peg.4697"/>
<comment type="cofactor">
    <cofactor evidence="1">
        <name>pyridoxal 5'-phosphate</name>
        <dbReference type="ChEBI" id="CHEBI:597326"/>
    </cofactor>
</comment>
<keyword evidence="3" id="KW-0808">Transferase</keyword>
<sequence>MPINSFENYPMSWKPTIDKMKKPIYQALASQLEEDILNGVLLPGTKLPPQRELADYLDLNLSTITKAFKLCGGKGLLSASVGNGTFVSYDALSNAYLLEDTKPRHLIEMGATLPDNASYDPIREQLKSMLQEADYEKWFGYGRAGESLWQKDAAVKLIRKGGLDTTVDHIVMANGGQNAIAATLASLCNPGDRIGVDQHTYPGLKTVAAMLNVQIVPIKSENYEMCPTAFEDACTNDNIKGIYLIPDYHNPTATYLSVEKRKKIAAIAKRHNQFIIEDASYHLLNKRPLPAMASFAPEQVIYIASLSKSIAPGLRLAYVAVPSRFKDPISKALYNLNVSVSPLLAELAARIIVSNQFEILIEKHRQQNIERNQLLNRHLADYSCLGDETGIFRWLLLPDKMTGAEFERLAAQKGVQVYAAERFVVGNSCPERAVRVSVSAPDTLEEFEEGLMTLKRLLNVIPQLNPIHL</sequence>
<dbReference type="InterPro" id="IPR004839">
    <property type="entry name" value="Aminotransferase_I/II_large"/>
</dbReference>
<dbReference type="GO" id="GO:0003700">
    <property type="term" value="F:DNA-binding transcription factor activity"/>
    <property type="evidence" value="ECO:0007669"/>
    <property type="project" value="InterPro"/>
</dbReference>
<reference evidence="9 10" key="1">
    <citation type="submission" date="2015-05" db="EMBL/GenBank/DDBJ databases">
        <title>Comparison of genome.</title>
        <authorList>
            <person name="Zheng Z."/>
            <person name="Sun M."/>
        </authorList>
    </citation>
    <scope>NUCLEOTIDE SEQUENCE [LARGE SCALE GENOMIC DNA]</scope>
    <source>
        <strain evidence="9 10">G25-74</strain>
    </source>
</reference>
<comment type="caution">
    <text evidence="9">The sequence shown here is derived from an EMBL/GenBank/DDBJ whole genome shotgun (WGS) entry which is preliminary data.</text>
</comment>
<evidence type="ECO:0000256" key="5">
    <source>
        <dbReference type="ARBA" id="ARBA00023015"/>
    </source>
</evidence>
<organism evidence="9 10">
    <name type="scientific">Lederbergia galactosidilytica</name>
    <dbReference type="NCBI Taxonomy" id="217031"/>
    <lineage>
        <taxon>Bacteria</taxon>
        <taxon>Bacillati</taxon>
        <taxon>Bacillota</taxon>
        <taxon>Bacilli</taxon>
        <taxon>Bacillales</taxon>
        <taxon>Bacillaceae</taxon>
        <taxon>Lederbergia</taxon>
    </lineage>
</organism>
<evidence type="ECO:0000259" key="8">
    <source>
        <dbReference type="PROSITE" id="PS50949"/>
    </source>
</evidence>
<evidence type="ECO:0000313" key="10">
    <source>
        <dbReference type="Proteomes" id="UP000077881"/>
    </source>
</evidence>
<dbReference type="InterPro" id="IPR051446">
    <property type="entry name" value="HTH_trans_reg/aminotransferase"/>
</dbReference>
<dbReference type="GO" id="GO:0003677">
    <property type="term" value="F:DNA binding"/>
    <property type="evidence" value="ECO:0007669"/>
    <property type="project" value="UniProtKB-KW"/>
</dbReference>
<dbReference type="InterPro" id="IPR015422">
    <property type="entry name" value="PyrdxlP-dep_Trfase_small"/>
</dbReference>
<dbReference type="SMART" id="SM00345">
    <property type="entry name" value="HTH_GNTR"/>
    <property type="match status" value="1"/>
</dbReference>